<keyword evidence="4" id="KW-0539">Nucleus</keyword>
<organism evidence="6 7">
    <name type="scientific">Stemphylium lycopersici</name>
    <name type="common">Tomato gray leaf spot disease fungus</name>
    <name type="synonym">Thyrospora lycopersici</name>
    <dbReference type="NCBI Taxonomy" id="183478"/>
    <lineage>
        <taxon>Eukaryota</taxon>
        <taxon>Fungi</taxon>
        <taxon>Dikarya</taxon>
        <taxon>Ascomycota</taxon>
        <taxon>Pezizomycotina</taxon>
        <taxon>Dothideomycetes</taxon>
        <taxon>Pleosporomycetidae</taxon>
        <taxon>Pleosporales</taxon>
        <taxon>Pleosporineae</taxon>
        <taxon>Pleosporaceae</taxon>
        <taxon>Stemphylium</taxon>
    </lineage>
</organism>
<feature type="compositionally biased region" description="Acidic residues" evidence="5">
    <location>
        <begin position="167"/>
        <end position="178"/>
    </location>
</feature>
<gene>
    <name evidence="6" type="ORF">DDE83_004313</name>
</gene>
<comment type="similarity">
    <text evidence="2">Belongs to the NRDE2 family.</text>
</comment>
<evidence type="ECO:0000256" key="5">
    <source>
        <dbReference type="SAM" id="MobiDB-lite"/>
    </source>
</evidence>
<evidence type="ECO:0000256" key="2">
    <source>
        <dbReference type="ARBA" id="ARBA00009265"/>
    </source>
</evidence>
<dbReference type="Proteomes" id="UP000249619">
    <property type="component" value="Unassembled WGS sequence"/>
</dbReference>
<dbReference type="InterPro" id="IPR003107">
    <property type="entry name" value="HAT"/>
</dbReference>
<comment type="subcellular location">
    <subcellularLocation>
        <location evidence="1">Nucleus</location>
    </subcellularLocation>
</comment>
<dbReference type="OrthoDB" id="297219at2759"/>
<comment type="caution">
    <text evidence="6">The sequence shown here is derived from an EMBL/GenBank/DDBJ whole genome shotgun (WGS) entry which is preliminary data.</text>
</comment>
<protein>
    <submittedName>
        <fullName evidence="6">DUF1740-domain-containing protein</fullName>
    </submittedName>
</protein>
<feature type="compositionally biased region" description="Basic and acidic residues" evidence="5">
    <location>
        <begin position="52"/>
        <end position="65"/>
    </location>
</feature>
<feature type="region of interest" description="Disordered" evidence="5">
    <location>
        <begin position="1"/>
        <end position="65"/>
    </location>
</feature>
<evidence type="ECO:0000256" key="4">
    <source>
        <dbReference type="ARBA" id="ARBA00023242"/>
    </source>
</evidence>
<evidence type="ECO:0000313" key="6">
    <source>
        <dbReference type="EMBL" id="RAR11845.1"/>
    </source>
</evidence>
<feature type="compositionally biased region" description="Basic residues" evidence="5">
    <location>
        <begin position="38"/>
        <end position="51"/>
    </location>
</feature>
<feature type="compositionally biased region" description="Basic and acidic residues" evidence="5">
    <location>
        <begin position="26"/>
        <end position="37"/>
    </location>
</feature>
<dbReference type="SUPFAM" id="SSF48452">
    <property type="entry name" value="TPR-like"/>
    <property type="match status" value="1"/>
</dbReference>
<dbReference type="GO" id="GO:0031048">
    <property type="term" value="P:regulatory ncRNA-mediated heterochromatin formation"/>
    <property type="evidence" value="ECO:0007669"/>
    <property type="project" value="TreeGrafter"/>
</dbReference>
<dbReference type="GO" id="GO:0071013">
    <property type="term" value="C:catalytic step 2 spliceosome"/>
    <property type="evidence" value="ECO:0007669"/>
    <property type="project" value="TreeGrafter"/>
</dbReference>
<evidence type="ECO:0000313" key="7">
    <source>
        <dbReference type="Proteomes" id="UP000249619"/>
    </source>
</evidence>
<dbReference type="PANTHER" id="PTHR13471">
    <property type="entry name" value="TETRATRICOPEPTIDE-LIKE HELICAL"/>
    <property type="match status" value="1"/>
</dbReference>
<name>A0A364N4U9_STELY</name>
<dbReference type="GO" id="GO:0006396">
    <property type="term" value="P:RNA processing"/>
    <property type="evidence" value="ECO:0007669"/>
    <property type="project" value="InterPro"/>
</dbReference>
<evidence type="ECO:0000256" key="1">
    <source>
        <dbReference type="ARBA" id="ARBA00004123"/>
    </source>
</evidence>
<dbReference type="Pfam" id="PF08424">
    <property type="entry name" value="NRDE-2"/>
    <property type="match status" value="1"/>
</dbReference>
<dbReference type="Gene3D" id="1.25.40.10">
    <property type="entry name" value="Tetratricopeptide repeat domain"/>
    <property type="match status" value="2"/>
</dbReference>
<dbReference type="InterPro" id="IPR013633">
    <property type="entry name" value="NRDE-2"/>
</dbReference>
<keyword evidence="3" id="KW-0677">Repeat</keyword>
<dbReference type="AlphaFoldDB" id="A0A364N4U9"/>
<dbReference type="EMBL" id="QGDH01000053">
    <property type="protein sequence ID" value="RAR11845.1"/>
    <property type="molecule type" value="Genomic_DNA"/>
</dbReference>
<proteinExistence type="inferred from homology"/>
<dbReference type="STRING" id="183478.A0A364N4U9"/>
<sequence>MTTNVPKFSSFRPKPKVASEPPKIPQHHDHSEQPSKDRSRRRSPSPSRKSREKQAPADKPYFSDRRGDADVLRYGTLNRYDIPPYRRYGHGFILGLSLHQKIDREHSTDKKISVTPAKRKRQQRLLIDKRANRSGERTLRLVQTSNDVADLNQDFVLLSTNAKRETEDGDGEDEETPETDYRGIEGPKSTEPADPDTQYESDAEIAIDVEVTRKNSELSRHIKEFPEDVSGWMALISHQEAMLKLERPNVELTSSDKAHLADIRITTYEEALRKIGKNPQHQLCLYKGLLKEAERAWDGAKLANKWKDVLVKHPDNVELWMMYLDFVQSRFTSFKYEECRAVFSKCIESLRTNTKHASPPALLHIFLRLTSMTHDAGYQELAIAVWQALLEIRIFRPEADASPEAFEAFWDSEVPRIGEPEAKGWKNYNPGDEALSLELAPLSKKNLSDSFFEDFQKRETEATEKLRLPGRTSEEVAGDDAFHTIFFDDVAPYLKLIPDDVPLTLLIEAFLCFCGLPPLSKYATHQRDWWSDPFLQRHWASSPPREEQSSEFTQTLQSFLNCPSGSFCMTTELLFDQSFSLEGIGLNVDFIRRLLKLLVSDPSSDDLFGEYLLAFELCHFPHEVFKTAKRLLKTQPSNLCLYNAYGIIEARLGNSEKADQAFRIVLSTQAGISAHLNAQALKLFHSWVWEALDRGKHKDAFWRLVSLSSITTANTTQDQPDERLVAIARDTFSVLGGLALSDQDYATAILSTSLSALLVYFTHKHEAEPALDYHSGTSLYLTSLSATSAPFAELHAQHIARLLIHHLTYAPIVKPALVRTTLEPLISQFPNNTILLSLYAANEARFAIDDRVRGVMQHSALHRPDENSIARWAFAIRYEVLRGEIAGSTSHSVRALYKRATDASGAHCPALWTAYLRFELAQLAQERSRQCSLQKPRRDSKKSKWDIRIEEAEQRVKDTFYAGLRHLPGCKGFAMLAFTEAKDVFGGEEMWRVGRILVEKEMRLYVDLDDDGAWETARARGWVGK</sequence>
<dbReference type="InterPro" id="IPR011990">
    <property type="entry name" value="TPR-like_helical_dom_sf"/>
</dbReference>
<dbReference type="SMART" id="SM00386">
    <property type="entry name" value="HAT"/>
    <property type="match status" value="3"/>
</dbReference>
<keyword evidence="7" id="KW-1185">Reference proteome</keyword>
<dbReference type="GO" id="GO:1902369">
    <property type="term" value="P:negative regulation of RNA catabolic process"/>
    <property type="evidence" value="ECO:0007669"/>
    <property type="project" value="TreeGrafter"/>
</dbReference>
<reference evidence="7" key="1">
    <citation type="submission" date="2018-05" db="EMBL/GenBank/DDBJ databases">
        <title>Draft genome sequence of Stemphylium lycopersici strain CIDEFI 213.</title>
        <authorList>
            <person name="Medina R."/>
            <person name="Franco M.E.E."/>
            <person name="Lucentini C.G."/>
            <person name="Saparrat M.C.N."/>
            <person name="Balatti P.A."/>
        </authorList>
    </citation>
    <scope>NUCLEOTIDE SEQUENCE [LARGE SCALE GENOMIC DNA]</scope>
    <source>
        <strain evidence="7">CIDEFI 213</strain>
    </source>
</reference>
<accession>A0A364N4U9</accession>
<dbReference type="PANTHER" id="PTHR13471:SF0">
    <property type="entry name" value="NUCLEAR EXOSOME REGULATOR NRDE2"/>
    <property type="match status" value="1"/>
</dbReference>
<feature type="region of interest" description="Disordered" evidence="5">
    <location>
        <begin position="160"/>
        <end position="198"/>
    </location>
</feature>
<evidence type="ECO:0000256" key="3">
    <source>
        <dbReference type="ARBA" id="ARBA00022737"/>
    </source>
</evidence>